<dbReference type="PIRSF" id="PIRSF004682">
    <property type="entry name" value="GmhB"/>
    <property type="match status" value="1"/>
</dbReference>
<feature type="active site" description="Proton donor" evidence="8">
    <location>
        <position position="19"/>
    </location>
</feature>
<evidence type="ECO:0000256" key="10">
    <source>
        <dbReference type="PIRSR" id="PIRSR004682-4"/>
    </source>
</evidence>
<evidence type="ECO:0000313" key="12">
    <source>
        <dbReference type="Proteomes" id="UP000002745"/>
    </source>
</evidence>
<proteinExistence type="inferred from homology"/>
<dbReference type="GO" id="GO:0016791">
    <property type="term" value="F:phosphatase activity"/>
    <property type="evidence" value="ECO:0007669"/>
    <property type="project" value="InterPro"/>
</dbReference>
<feature type="binding site" evidence="10">
    <location>
        <position position="142"/>
    </location>
    <ligand>
        <name>Mg(2+)</name>
        <dbReference type="ChEBI" id="CHEBI:18420"/>
    </ligand>
</feature>
<keyword evidence="2 7" id="KW-0963">Cytoplasm</keyword>
<evidence type="ECO:0000256" key="4">
    <source>
        <dbReference type="ARBA" id="ARBA00022801"/>
    </source>
</evidence>
<dbReference type="eggNOG" id="COG0241">
    <property type="taxonomic scope" value="Bacteria"/>
</dbReference>
<dbReference type="NCBIfam" id="TIGR01662">
    <property type="entry name" value="HAD-SF-IIIA"/>
    <property type="match status" value="1"/>
</dbReference>
<feature type="site" description="Contributes to substrate recognition" evidence="9">
    <location>
        <position position="116"/>
    </location>
</feature>
<dbReference type="PANTHER" id="PTHR42891:SF1">
    <property type="entry name" value="D-GLYCERO-BETA-D-MANNO-HEPTOSE-1,7-BISPHOSPHATE 7-PHOSPHATASE"/>
    <property type="match status" value="1"/>
</dbReference>
<dbReference type="InterPro" id="IPR006549">
    <property type="entry name" value="HAD-SF_hydro_IIIA"/>
</dbReference>
<dbReference type="EC" id="3.1.3.-" evidence="7"/>
<dbReference type="HOGENOM" id="CLU_085077_3_2_5"/>
<evidence type="ECO:0000256" key="7">
    <source>
        <dbReference type="PIRNR" id="PIRNR004682"/>
    </source>
</evidence>
<dbReference type="Proteomes" id="UP000002745">
    <property type="component" value="Chromosome"/>
</dbReference>
<dbReference type="AlphaFoldDB" id="C6XQ73"/>
<evidence type="ECO:0000256" key="3">
    <source>
        <dbReference type="ARBA" id="ARBA00022723"/>
    </source>
</evidence>
<organism evidence="11 12">
    <name type="scientific">Hirschia baltica (strain ATCC 49814 / DSM 5838 / IFAM 1418)</name>
    <dbReference type="NCBI Taxonomy" id="582402"/>
    <lineage>
        <taxon>Bacteria</taxon>
        <taxon>Pseudomonadati</taxon>
        <taxon>Pseudomonadota</taxon>
        <taxon>Alphaproteobacteria</taxon>
        <taxon>Hyphomonadales</taxon>
        <taxon>Hyphomonadaceae</taxon>
        <taxon>Hirschia</taxon>
    </lineage>
</organism>
<dbReference type="CDD" id="cd07503">
    <property type="entry name" value="HAD_HisB-N"/>
    <property type="match status" value="1"/>
</dbReference>
<keyword evidence="12" id="KW-1185">Reference proteome</keyword>
<feature type="binding site" evidence="10">
    <location>
        <position position="143"/>
    </location>
    <ligand>
        <name>Mg(2+)</name>
        <dbReference type="ChEBI" id="CHEBI:18420"/>
    </ligand>
</feature>
<dbReference type="KEGG" id="hba:Hbal_0896"/>
<feature type="site" description="Stabilizes the phosphoryl group" evidence="9">
    <location>
        <position position="59"/>
    </location>
</feature>
<evidence type="ECO:0000256" key="5">
    <source>
        <dbReference type="ARBA" id="ARBA00023277"/>
    </source>
</evidence>
<dbReference type="RefSeq" id="WP_015826740.1">
    <property type="nucleotide sequence ID" value="NC_012982.1"/>
</dbReference>
<accession>C6XQ73</accession>
<keyword evidence="10" id="KW-0460">Magnesium</keyword>
<gene>
    <name evidence="11" type="ordered locus">Hbal_0896</name>
</gene>
<reference evidence="12" key="1">
    <citation type="journal article" date="2011" name="J. Bacteriol.">
        <title>Genome sequences of eight morphologically diverse alphaproteobacteria.</title>
        <authorList>
            <consortium name="US DOE Joint Genome Institute"/>
            <person name="Brown P.J."/>
            <person name="Kysela D.T."/>
            <person name="Buechlein A."/>
            <person name="Hemmerich C."/>
            <person name="Brun Y.V."/>
        </authorList>
    </citation>
    <scope>NUCLEOTIDE SEQUENCE [LARGE SCALE GENOMIC DNA]</scope>
    <source>
        <strain evidence="12">ATCC 49814 / DSM 5838 / IFAM 1418</strain>
    </source>
</reference>
<dbReference type="Gene3D" id="3.40.50.1000">
    <property type="entry name" value="HAD superfamily/HAD-like"/>
    <property type="match status" value="1"/>
</dbReference>
<dbReference type="NCBIfam" id="TIGR01656">
    <property type="entry name" value="Histidinol-ppas"/>
    <property type="match status" value="1"/>
</dbReference>
<dbReference type="InterPro" id="IPR006543">
    <property type="entry name" value="Histidinol-phos"/>
</dbReference>
<name>C6XQ73_HIRBI</name>
<protein>
    <recommendedName>
        <fullName evidence="6 7">D,D-heptose 1,7-bisphosphate phosphatase</fullName>
        <ecNumber evidence="7">3.1.3.-</ecNumber>
    </recommendedName>
</protein>
<keyword evidence="5 7" id="KW-0119">Carbohydrate metabolism</keyword>
<feature type="binding site" evidence="10">
    <location>
        <position position="17"/>
    </location>
    <ligand>
        <name>Mg(2+)</name>
        <dbReference type="ChEBI" id="CHEBI:18420"/>
    </ligand>
</feature>
<comment type="cofactor">
    <cofactor evidence="10">
        <name>Mg(2+)</name>
        <dbReference type="ChEBI" id="CHEBI:18420"/>
    </cofactor>
</comment>
<dbReference type="EMBL" id="CP001678">
    <property type="protein sequence ID" value="ACT58590.1"/>
    <property type="molecule type" value="Genomic_DNA"/>
</dbReference>
<dbReference type="SUPFAM" id="SSF56784">
    <property type="entry name" value="HAD-like"/>
    <property type="match status" value="1"/>
</dbReference>
<feature type="active site" description="Nucleophile" evidence="8">
    <location>
        <position position="17"/>
    </location>
</feature>
<keyword evidence="3 10" id="KW-0479">Metal-binding</keyword>
<dbReference type="InterPro" id="IPR004446">
    <property type="entry name" value="Heptose_bisP_phosphatase"/>
</dbReference>
<comment type="cofactor">
    <cofactor evidence="10">
        <name>Zn(2+)</name>
        <dbReference type="ChEBI" id="CHEBI:29105"/>
    </cofactor>
</comment>
<feature type="binding site" evidence="10">
    <location>
        <position position="98"/>
    </location>
    <ligand>
        <name>Zn(2+)</name>
        <dbReference type="ChEBI" id="CHEBI:29105"/>
    </ligand>
</feature>
<dbReference type="GO" id="GO:0005975">
    <property type="term" value="P:carbohydrate metabolic process"/>
    <property type="evidence" value="ECO:0007669"/>
    <property type="project" value="InterPro"/>
</dbReference>
<evidence type="ECO:0000256" key="6">
    <source>
        <dbReference type="ARBA" id="ARBA00031828"/>
    </source>
</evidence>
<dbReference type="InterPro" id="IPR023214">
    <property type="entry name" value="HAD_sf"/>
</dbReference>
<dbReference type="GO" id="GO:0005737">
    <property type="term" value="C:cytoplasm"/>
    <property type="evidence" value="ECO:0007669"/>
    <property type="project" value="UniProtKB-SubCell"/>
</dbReference>
<evidence type="ECO:0000256" key="2">
    <source>
        <dbReference type="ARBA" id="ARBA00022490"/>
    </source>
</evidence>
<evidence type="ECO:0000256" key="1">
    <source>
        <dbReference type="ARBA" id="ARBA00004496"/>
    </source>
</evidence>
<dbReference type="PANTHER" id="PTHR42891">
    <property type="entry name" value="D-GLYCERO-BETA-D-MANNO-HEPTOSE-1,7-BISPHOSPHATE 7-PHOSPHATASE"/>
    <property type="match status" value="1"/>
</dbReference>
<comment type="similarity">
    <text evidence="7">Belongs to the gmhB family.</text>
</comment>
<keyword evidence="4 7" id="KW-0378">Hydrolase</keyword>
<dbReference type="GO" id="GO:0046872">
    <property type="term" value="F:metal ion binding"/>
    <property type="evidence" value="ECO:0007669"/>
    <property type="project" value="UniProtKB-KW"/>
</dbReference>
<evidence type="ECO:0000256" key="8">
    <source>
        <dbReference type="PIRSR" id="PIRSR004682-1"/>
    </source>
</evidence>
<keyword evidence="10" id="KW-0862">Zinc</keyword>
<feature type="binding site" evidence="10">
    <location>
        <position position="19"/>
    </location>
    <ligand>
        <name>Mg(2+)</name>
        <dbReference type="ChEBI" id="CHEBI:18420"/>
    </ligand>
</feature>
<evidence type="ECO:0000256" key="9">
    <source>
        <dbReference type="PIRSR" id="PIRSR004682-3"/>
    </source>
</evidence>
<dbReference type="Pfam" id="PF13242">
    <property type="entry name" value="Hydrolase_like"/>
    <property type="match status" value="1"/>
</dbReference>
<evidence type="ECO:0000313" key="11">
    <source>
        <dbReference type="EMBL" id="ACT58590.1"/>
    </source>
</evidence>
<comment type="subcellular location">
    <subcellularLocation>
        <location evidence="1 7">Cytoplasm</location>
    </subcellularLocation>
</comment>
<sequence length="185" mass="20895">MNKREYSSPKRPALFLDRDGVINVDKGYVDTPDGFEFIPGAIDTIAAFNKANWRVFVVTNQTGIAHGHYTEEDMFRVHAYMQSQLSKHNASIDRIYYCPYDIRGSVTRYCIESEDRKPASGMLLKAMEDFPTIEEASFLIGDKPTDITAAQGAGIKSYLFKADNLLEFVQTIKDENIQKVFDSAS</sequence>
<dbReference type="InterPro" id="IPR036412">
    <property type="entry name" value="HAD-like_sf"/>
</dbReference>
<feature type="site" description="Stabilizes the phosphoryl group" evidence="9">
    <location>
        <position position="117"/>
    </location>
</feature>
<dbReference type="STRING" id="582402.Hbal_0896"/>